<evidence type="ECO:0000313" key="2">
    <source>
        <dbReference type="EMBL" id="VAW34525.1"/>
    </source>
</evidence>
<name>A0A3B0UTR8_9ZZZZ</name>
<keyword evidence="1" id="KW-0472">Membrane</keyword>
<proteinExistence type="predicted"/>
<dbReference type="EC" id="1.6.5.3" evidence="2"/>
<protein>
    <submittedName>
        <fullName evidence="2">NADH-ubiquinone oxidoreductase chain J</fullName>
        <ecNumber evidence="2">1.6.5.3</ecNumber>
    </submittedName>
</protein>
<dbReference type="InterPro" id="IPR001457">
    <property type="entry name" value="NADH_UbQ/plastoQ_OxRdtase_su6"/>
</dbReference>
<dbReference type="PANTHER" id="PTHR33269:SF17">
    <property type="entry name" value="NADH-UBIQUINONE OXIDOREDUCTASE CHAIN 6"/>
    <property type="match status" value="1"/>
</dbReference>
<feature type="transmembrane region" description="Helical" evidence="1">
    <location>
        <begin position="106"/>
        <end position="130"/>
    </location>
</feature>
<feature type="transmembrane region" description="Helical" evidence="1">
    <location>
        <begin position="157"/>
        <end position="178"/>
    </location>
</feature>
<organism evidence="2">
    <name type="scientific">hydrothermal vent metagenome</name>
    <dbReference type="NCBI Taxonomy" id="652676"/>
    <lineage>
        <taxon>unclassified sequences</taxon>
        <taxon>metagenomes</taxon>
        <taxon>ecological metagenomes</taxon>
    </lineage>
</organism>
<evidence type="ECO:0000256" key="1">
    <source>
        <dbReference type="SAM" id="Phobius"/>
    </source>
</evidence>
<keyword evidence="1" id="KW-1133">Transmembrane helix</keyword>
<dbReference type="Pfam" id="PF00499">
    <property type="entry name" value="Oxidored_q3"/>
    <property type="match status" value="1"/>
</dbReference>
<dbReference type="PANTHER" id="PTHR33269">
    <property type="entry name" value="NADH-UBIQUINONE OXIDOREDUCTASE CHAIN 6"/>
    <property type="match status" value="1"/>
</dbReference>
<keyword evidence="1" id="KW-0812">Transmembrane</keyword>
<feature type="transmembrane region" description="Helical" evidence="1">
    <location>
        <begin position="20"/>
        <end position="38"/>
    </location>
</feature>
<dbReference type="AlphaFoldDB" id="A0A3B0UTR8"/>
<dbReference type="Gene3D" id="1.20.120.1200">
    <property type="entry name" value="NADH-ubiquinone/plastoquinone oxidoreductase chain 6, subunit NuoJ"/>
    <property type="match status" value="1"/>
</dbReference>
<keyword evidence="2" id="KW-0830">Ubiquinone</keyword>
<gene>
    <name evidence="2" type="ORF">MNBD_DELTA04-1295</name>
</gene>
<dbReference type="GO" id="GO:0016491">
    <property type="term" value="F:oxidoreductase activity"/>
    <property type="evidence" value="ECO:0007669"/>
    <property type="project" value="UniProtKB-KW"/>
</dbReference>
<sequence>MQATICQAAVNPSLFSAEGFVGLIFLATIGLIVVGALIATTSKRLVRCVAGLAVCFTGLAGAYYFLLSPFIAMMQMLIYVGAVSIIIAFAIMLATPENEDTAEIKGAGLAGPLGFSLGALFFSALTVLGLKTHWQVFPRQGTGNLKQIGTDLLTRHAMVFELISIVLLMAILGAVVLARKGRD</sequence>
<reference evidence="2" key="1">
    <citation type="submission" date="2018-06" db="EMBL/GenBank/DDBJ databases">
        <authorList>
            <person name="Zhirakovskaya E."/>
        </authorList>
    </citation>
    <scope>NUCLEOTIDE SEQUENCE</scope>
</reference>
<accession>A0A3B0UTR8</accession>
<dbReference type="InterPro" id="IPR042106">
    <property type="entry name" value="Nuo/plastoQ_OxRdtase_6_NuoJ"/>
</dbReference>
<keyword evidence="2" id="KW-0560">Oxidoreductase</keyword>
<dbReference type="GO" id="GO:0008137">
    <property type="term" value="F:NADH dehydrogenase (ubiquinone) activity"/>
    <property type="evidence" value="ECO:0007669"/>
    <property type="project" value="InterPro"/>
</dbReference>
<feature type="transmembrane region" description="Helical" evidence="1">
    <location>
        <begin position="45"/>
        <end position="66"/>
    </location>
</feature>
<feature type="transmembrane region" description="Helical" evidence="1">
    <location>
        <begin position="72"/>
        <end position="94"/>
    </location>
</feature>
<dbReference type="EMBL" id="UOEY01000006">
    <property type="protein sequence ID" value="VAW34525.1"/>
    <property type="molecule type" value="Genomic_DNA"/>
</dbReference>